<dbReference type="SUPFAM" id="SSF47413">
    <property type="entry name" value="lambda repressor-like DNA-binding domains"/>
    <property type="match status" value="1"/>
</dbReference>
<accession>A0A2N0A2F2</accession>
<dbReference type="EMBL" id="NPEA01000002">
    <property type="protein sequence ID" value="PJZ78502.1"/>
    <property type="molecule type" value="Genomic_DNA"/>
</dbReference>
<dbReference type="OrthoDB" id="331605at2"/>
<evidence type="ECO:0000259" key="1">
    <source>
        <dbReference type="SMART" id="SM00530"/>
    </source>
</evidence>
<proteinExistence type="predicted"/>
<name>A0A2N0A2F2_9LEPT</name>
<dbReference type="GO" id="GO:0003677">
    <property type="term" value="F:DNA binding"/>
    <property type="evidence" value="ECO:0007669"/>
    <property type="project" value="InterPro"/>
</dbReference>
<sequence length="110" mass="12554">MRSKRQYSDFFTNAQKTMNLASVRKAEKKAENILLNLKLADLRKKIGLKQAEVPGFSQTSISRIETREDLKLSTLIGYINALGMDIEIRAISKSGKRKKEKDRNILILKS</sequence>
<dbReference type="InterPro" id="IPR010982">
    <property type="entry name" value="Lambda_DNA-bd_dom_sf"/>
</dbReference>
<reference evidence="2 3" key="1">
    <citation type="submission" date="2017-07" db="EMBL/GenBank/DDBJ databases">
        <title>Leptospira spp. isolated from tropical soils.</title>
        <authorList>
            <person name="Thibeaux R."/>
            <person name="Iraola G."/>
            <person name="Ferres I."/>
            <person name="Bierque E."/>
            <person name="Girault D."/>
            <person name="Soupe-Gilbert M.-E."/>
            <person name="Picardeau M."/>
            <person name="Goarant C."/>
        </authorList>
    </citation>
    <scope>NUCLEOTIDE SEQUENCE [LARGE SCALE GENOMIC DNA]</scope>
    <source>
        <strain evidence="2 3">ES4-C-A1</strain>
    </source>
</reference>
<dbReference type="SMART" id="SM00530">
    <property type="entry name" value="HTH_XRE"/>
    <property type="match status" value="1"/>
</dbReference>
<comment type="caution">
    <text evidence="2">The sequence shown here is derived from an EMBL/GenBank/DDBJ whole genome shotgun (WGS) entry which is preliminary data.</text>
</comment>
<keyword evidence="3" id="KW-1185">Reference proteome</keyword>
<dbReference type="InterPro" id="IPR001387">
    <property type="entry name" value="Cro/C1-type_HTH"/>
</dbReference>
<organism evidence="2 3">
    <name type="scientific">Leptospira neocaledonica</name>
    <dbReference type="NCBI Taxonomy" id="2023192"/>
    <lineage>
        <taxon>Bacteria</taxon>
        <taxon>Pseudomonadati</taxon>
        <taxon>Spirochaetota</taxon>
        <taxon>Spirochaetia</taxon>
        <taxon>Leptospirales</taxon>
        <taxon>Leptospiraceae</taxon>
        <taxon>Leptospira</taxon>
    </lineage>
</organism>
<dbReference type="AlphaFoldDB" id="A0A2N0A2F2"/>
<evidence type="ECO:0000313" key="3">
    <source>
        <dbReference type="Proteomes" id="UP000231843"/>
    </source>
</evidence>
<feature type="domain" description="HTH cro/C1-type" evidence="1">
    <location>
        <begin position="38"/>
        <end position="89"/>
    </location>
</feature>
<dbReference type="RefSeq" id="WP_100767332.1">
    <property type="nucleotide sequence ID" value="NZ_NPEA01000002.1"/>
</dbReference>
<dbReference type="Gene3D" id="1.10.260.40">
    <property type="entry name" value="lambda repressor-like DNA-binding domains"/>
    <property type="match status" value="1"/>
</dbReference>
<gene>
    <name evidence="2" type="ORF">CH365_04110</name>
</gene>
<dbReference type="Proteomes" id="UP000231843">
    <property type="component" value="Unassembled WGS sequence"/>
</dbReference>
<protein>
    <submittedName>
        <fullName evidence="2">Transcriptional regulator</fullName>
    </submittedName>
</protein>
<evidence type="ECO:0000313" key="2">
    <source>
        <dbReference type="EMBL" id="PJZ78502.1"/>
    </source>
</evidence>